<keyword evidence="9" id="KW-1185">Reference proteome</keyword>
<keyword evidence="5" id="KW-0408">Iron</keyword>
<dbReference type="PANTHER" id="PTHR36923">
    <property type="entry name" value="FERREDOXIN"/>
    <property type="match status" value="1"/>
</dbReference>
<evidence type="ECO:0000256" key="5">
    <source>
        <dbReference type="ARBA" id="ARBA00023004"/>
    </source>
</evidence>
<evidence type="ECO:0000256" key="6">
    <source>
        <dbReference type="ARBA" id="ARBA00023014"/>
    </source>
</evidence>
<keyword evidence="7" id="KW-0003">3Fe-4S</keyword>
<keyword evidence="2" id="KW-0813">Transport</keyword>
<evidence type="ECO:0000313" key="8">
    <source>
        <dbReference type="EMBL" id="GFG81708.1"/>
    </source>
</evidence>
<evidence type="ECO:0008006" key="10">
    <source>
        <dbReference type="Google" id="ProtNLM"/>
    </source>
</evidence>
<dbReference type="Proteomes" id="UP000465240">
    <property type="component" value="Unassembled WGS sequence"/>
</dbReference>
<dbReference type="Gene3D" id="3.30.70.20">
    <property type="match status" value="1"/>
</dbReference>
<sequence length="96" mass="10435">MVTGIGALWWCYKLIEFGPGVFPDSSPAAKEGAVRVIVDRDRCEGNAVCLGIAPDIFDLDDEDYAVVKTDPIPPDQEDLAEQAIAECPRAALLRED</sequence>
<evidence type="ECO:0000256" key="3">
    <source>
        <dbReference type="ARBA" id="ARBA00022723"/>
    </source>
</evidence>
<reference evidence="8 9" key="1">
    <citation type="journal article" date="2019" name="Emerg. Microbes Infect.">
        <title>Comprehensive subspecies identification of 175 nontuberculous mycobacteria species based on 7547 genomic profiles.</title>
        <authorList>
            <person name="Matsumoto Y."/>
            <person name="Kinjo T."/>
            <person name="Motooka D."/>
            <person name="Nabeya D."/>
            <person name="Jung N."/>
            <person name="Uechi K."/>
            <person name="Horii T."/>
            <person name="Iida T."/>
            <person name="Fujita J."/>
            <person name="Nakamura S."/>
        </authorList>
    </citation>
    <scope>NUCLEOTIDE SEQUENCE [LARGE SCALE GENOMIC DNA]</scope>
    <source>
        <strain evidence="8 9">JCM 18565</strain>
    </source>
</reference>
<evidence type="ECO:0000256" key="1">
    <source>
        <dbReference type="ARBA" id="ARBA00001927"/>
    </source>
</evidence>
<keyword evidence="6" id="KW-0411">Iron-sulfur</keyword>
<evidence type="ECO:0000256" key="4">
    <source>
        <dbReference type="ARBA" id="ARBA00022982"/>
    </source>
</evidence>
<evidence type="ECO:0000313" key="9">
    <source>
        <dbReference type="Proteomes" id="UP000465240"/>
    </source>
</evidence>
<dbReference type="PANTHER" id="PTHR36923:SF3">
    <property type="entry name" value="FERREDOXIN"/>
    <property type="match status" value="1"/>
</dbReference>
<comment type="caution">
    <text evidence="8">The sequence shown here is derived from an EMBL/GenBank/DDBJ whole genome shotgun (WGS) entry which is preliminary data.</text>
</comment>
<name>A0ABQ1CCE0_9MYCO</name>
<dbReference type="InterPro" id="IPR051269">
    <property type="entry name" value="Fe-S_cluster_ET"/>
</dbReference>
<accession>A0ABQ1CCE0</accession>
<organism evidence="8 9">
    <name type="scientific">Mycobacterium paragordonae</name>
    <dbReference type="NCBI Taxonomy" id="1389713"/>
    <lineage>
        <taxon>Bacteria</taxon>
        <taxon>Bacillati</taxon>
        <taxon>Actinomycetota</taxon>
        <taxon>Actinomycetes</taxon>
        <taxon>Mycobacteriales</taxon>
        <taxon>Mycobacteriaceae</taxon>
        <taxon>Mycobacterium</taxon>
    </lineage>
</organism>
<comment type="cofactor">
    <cofactor evidence="1">
        <name>[3Fe-4S] cluster</name>
        <dbReference type="ChEBI" id="CHEBI:21137"/>
    </cofactor>
</comment>
<evidence type="ECO:0000256" key="7">
    <source>
        <dbReference type="ARBA" id="ARBA00023291"/>
    </source>
</evidence>
<gene>
    <name evidence="8" type="ORF">MPRG_49840</name>
</gene>
<keyword evidence="3" id="KW-0479">Metal-binding</keyword>
<dbReference type="Pfam" id="PF13459">
    <property type="entry name" value="Fer4_15"/>
    <property type="match status" value="1"/>
</dbReference>
<protein>
    <recommendedName>
        <fullName evidence="10">Ferredoxin</fullName>
    </recommendedName>
</protein>
<dbReference type="EMBL" id="BLKX01000001">
    <property type="protein sequence ID" value="GFG81708.1"/>
    <property type="molecule type" value="Genomic_DNA"/>
</dbReference>
<keyword evidence="4" id="KW-0249">Electron transport</keyword>
<dbReference type="SUPFAM" id="SSF54862">
    <property type="entry name" value="4Fe-4S ferredoxins"/>
    <property type="match status" value="1"/>
</dbReference>
<evidence type="ECO:0000256" key="2">
    <source>
        <dbReference type="ARBA" id="ARBA00022448"/>
    </source>
</evidence>
<proteinExistence type="predicted"/>